<reference evidence="2 3" key="1">
    <citation type="submission" date="2020-08" db="EMBL/GenBank/DDBJ databases">
        <title>Genome public.</title>
        <authorList>
            <person name="Liu C."/>
            <person name="Sun Q."/>
        </authorList>
    </citation>
    <scope>NUCLEOTIDE SEQUENCE [LARGE SCALE GENOMIC DNA]</scope>
    <source>
        <strain evidence="2 3">BX1</strain>
    </source>
</reference>
<evidence type="ECO:0000313" key="3">
    <source>
        <dbReference type="Proteomes" id="UP000658131"/>
    </source>
</evidence>
<feature type="domain" description="Peptidase M20 dimerisation" evidence="1">
    <location>
        <begin position="233"/>
        <end position="326"/>
    </location>
</feature>
<dbReference type="NCBIfam" id="TIGR01891">
    <property type="entry name" value="amidohydrolases"/>
    <property type="match status" value="1"/>
</dbReference>
<dbReference type="InterPro" id="IPR011650">
    <property type="entry name" value="Peptidase_M20_dimer"/>
</dbReference>
<name>A0ABR7NK05_9FIRM</name>
<organism evidence="2 3">
    <name type="scientific">Yanshouia hominis</name>
    <dbReference type="NCBI Taxonomy" id="2763673"/>
    <lineage>
        <taxon>Bacteria</taxon>
        <taxon>Bacillati</taxon>
        <taxon>Bacillota</taxon>
        <taxon>Clostridia</taxon>
        <taxon>Eubacteriales</taxon>
        <taxon>Oscillospiraceae</taxon>
        <taxon>Yanshouia</taxon>
    </lineage>
</organism>
<evidence type="ECO:0000313" key="2">
    <source>
        <dbReference type="EMBL" id="MBC8576740.1"/>
    </source>
</evidence>
<keyword evidence="3" id="KW-1185">Reference proteome</keyword>
<evidence type="ECO:0000259" key="1">
    <source>
        <dbReference type="Pfam" id="PF07687"/>
    </source>
</evidence>
<dbReference type="InterPro" id="IPR002933">
    <property type="entry name" value="Peptidase_M20"/>
</dbReference>
<comment type="caution">
    <text evidence="2">The sequence shown here is derived from an EMBL/GenBank/DDBJ whole genome shotgun (WGS) entry which is preliminary data.</text>
</comment>
<dbReference type="Pfam" id="PF01546">
    <property type="entry name" value="Peptidase_M20"/>
    <property type="match status" value="1"/>
</dbReference>
<dbReference type="SUPFAM" id="SSF55031">
    <property type="entry name" value="Bacterial exopeptidase dimerisation domain"/>
    <property type="match status" value="1"/>
</dbReference>
<dbReference type="PANTHER" id="PTHR30575:SF3">
    <property type="entry name" value="PEPTIDASE M20 DIMERISATION DOMAIN-CONTAINING PROTEIN"/>
    <property type="match status" value="1"/>
</dbReference>
<dbReference type="Pfam" id="PF07687">
    <property type="entry name" value="M20_dimer"/>
    <property type="match status" value="1"/>
</dbReference>
<dbReference type="SUPFAM" id="SSF53187">
    <property type="entry name" value="Zn-dependent exopeptidases"/>
    <property type="match status" value="1"/>
</dbReference>
<protein>
    <submittedName>
        <fullName evidence="2">Amidohydrolase</fullName>
    </submittedName>
</protein>
<dbReference type="Proteomes" id="UP000658131">
    <property type="component" value="Unassembled WGS sequence"/>
</dbReference>
<dbReference type="Gene3D" id="3.40.630.10">
    <property type="entry name" value="Zn peptidases"/>
    <property type="match status" value="2"/>
</dbReference>
<sequence>MKFVFDRVNLKALTKELVALRRDLHRYPESGWTEYRTTVRLLEELETLGVPVRFGEEIHHRVTMYGLPDEKYDRDCYQRVLQECGREDLLSKMKGGFTGCVAEIEGAHPGPVVAFRMDIDCNDVGETQDVGHFPVREGFQSLHPNLMHACGHDGHAAIGIGAIRLLLAYRDQIHGTVRIIFQPAEEGLRGAASITNSGALDGVDWIFGGHIGLKLNELGAVAASSRGFLASTKFDVTFKGRAAHAGASPEMGHNALAAASTAVLNLLAIPRHSGGSSRINIGTLHGGTGRNVIPEEAVMTLETRGLTTEINEYMSAAAERVCKSAAAMYECGYESRFMGAAGCAVCDPELVGRVIRSLKTVEGISRIEEDFDFAGGEDFTTMMSRVQSKGGKATEMVFGCPIKAPHHNGFFDFDEQVIPLAAQAVAKIVLDLCSESDAK</sequence>
<dbReference type="RefSeq" id="WP_262400238.1">
    <property type="nucleotide sequence ID" value="NZ_JACRTB010000014.1"/>
</dbReference>
<dbReference type="EMBL" id="JACRTB010000014">
    <property type="protein sequence ID" value="MBC8576740.1"/>
    <property type="molecule type" value="Genomic_DNA"/>
</dbReference>
<dbReference type="InterPro" id="IPR017439">
    <property type="entry name" value="Amidohydrolase"/>
</dbReference>
<dbReference type="PIRSF" id="PIRSF005962">
    <property type="entry name" value="Pept_M20D_amidohydro"/>
    <property type="match status" value="1"/>
</dbReference>
<accession>A0ABR7NK05</accession>
<dbReference type="InterPro" id="IPR036264">
    <property type="entry name" value="Bact_exopeptidase_dim_dom"/>
</dbReference>
<dbReference type="PANTHER" id="PTHR30575">
    <property type="entry name" value="PEPTIDASE M20"/>
    <property type="match status" value="1"/>
</dbReference>
<dbReference type="InterPro" id="IPR052030">
    <property type="entry name" value="Peptidase_M20/M20A_hydrolases"/>
</dbReference>
<proteinExistence type="predicted"/>
<gene>
    <name evidence="2" type="ORF">H8717_10045</name>
</gene>